<dbReference type="Pfam" id="PF03466">
    <property type="entry name" value="LysR_substrate"/>
    <property type="match status" value="1"/>
</dbReference>
<dbReference type="CDD" id="cd05466">
    <property type="entry name" value="PBP2_LTTR_substrate"/>
    <property type="match status" value="1"/>
</dbReference>
<gene>
    <name evidence="6" type="ORF">MNBD_NITROSPIRAE01-310</name>
</gene>
<dbReference type="FunFam" id="1.10.10.10:FF:000001">
    <property type="entry name" value="LysR family transcriptional regulator"/>
    <property type="match status" value="1"/>
</dbReference>
<dbReference type="AlphaFoldDB" id="A0A3B1D2E1"/>
<dbReference type="PROSITE" id="PS50931">
    <property type="entry name" value="HTH_LYSR"/>
    <property type="match status" value="1"/>
</dbReference>
<dbReference type="Pfam" id="PF00126">
    <property type="entry name" value="HTH_1"/>
    <property type="match status" value="1"/>
</dbReference>
<accession>A0A3B1D2E1</accession>
<dbReference type="EMBL" id="UOGF01000002">
    <property type="protein sequence ID" value="VAX25805.1"/>
    <property type="molecule type" value="Genomic_DNA"/>
</dbReference>
<dbReference type="SUPFAM" id="SSF53850">
    <property type="entry name" value="Periplasmic binding protein-like II"/>
    <property type="match status" value="1"/>
</dbReference>
<evidence type="ECO:0000259" key="5">
    <source>
        <dbReference type="PROSITE" id="PS50931"/>
    </source>
</evidence>
<evidence type="ECO:0000256" key="4">
    <source>
        <dbReference type="ARBA" id="ARBA00023163"/>
    </source>
</evidence>
<evidence type="ECO:0000313" key="6">
    <source>
        <dbReference type="EMBL" id="VAX25805.1"/>
    </source>
</evidence>
<evidence type="ECO:0000256" key="2">
    <source>
        <dbReference type="ARBA" id="ARBA00023015"/>
    </source>
</evidence>
<protein>
    <recommendedName>
        <fullName evidence="5">HTH lysR-type domain-containing protein</fullName>
    </recommendedName>
</protein>
<dbReference type="Gene3D" id="1.10.10.10">
    <property type="entry name" value="Winged helix-like DNA-binding domain superfamily/Winged helix DNA-binding domain"/>
    <property type="match status" value="1"/>
</dbReference>
<dbReference type="PANTHER" id="PTHR30126">
    <property type="entry name" value="HTH-TYPE TRANSCRIPTIONAL REGULATOR"/>
    <property type="match status" value="1"/>
</dbReference>
<evidence type="ECO:0000256" key="1">
    <source>
        <dbReference type="ARBA" id="ARBA00009437"/>
    </source>
</evidence>
<sequence>MELALLRIFKTITEEQSLSAAADRLNYAQSNISARLKVLEIELDCSLFTRSKRGMFLTESGEKLLPHAVEMLEREAEIRSEMKRENLPGHVNLGVPDTFLRTYLAQVLDQWIKAHKGAKVRVKTGYSHEIVDDLTSRVIDIGVITGRERPKQFHLIKAFPDELCLVTPKNIGQKDLKKLGVLQAMRLGDACFFGQAVMEISTKYGSGLQAQANLFSIESILQCIQVGLGYSVFPRSLMEKHPMASQVAVHDYPGRKKFSYFKVCLHSRADSQLVRELSKYL</sequence>
<dbReference type="InterPro" id="IPR036388">
    <property type="entry name" value="WH-like_DNA-bd_sf"/>
</dbReference>
<comment type="similarity">
    <text evidence="1">Belongs to the LysR transcriptional regulatory family.</text>
</comment>
<dbReference type="InterPro" id="IPR005119">
    <property type="entry name" value="LysR_subst-bd"/>
</dbReference>
<dbReference type="GO" id="GO:0003700">
    <property type="term" value="F:DNA-binding transcription factor activity"/>
    <property type="evidence" value="ECO:0007669"/>
    <property type="project" value="InterPro"/>
</dbReference>
<reference evidence="6" key="1">
    <citation type="submission" date="2018-06" db="EMBL/GenBank/DDBJ databases">
        <authorList>
            <person name="Zhirakovskaya E."/>
        </authorList>
    </citation>
    <scope>NUCLEOTIDE SEQUENCE</scope>
</reference>
<dbReference type="InterPro" id="IPR036390">
    <property type="entry name" value="WH_DNA-bd_sf"/>
</dbReference>
<dbReference type="GO" id="GO:0000976">
    <property type="term" value="F:transcription cis-regulatory region binding"/>
    <property type="evidence" value="ECO:0007669"/>
    <property type="project" value="TreeGrafter"/>
</dbReference>
<keyword evidence="4" id="KW-0804">Transcription</keyword>
<keyword evidence="3" id="KW-0238">DNA-binding</keyword>
<evidence type="ECO:0000256" key="3">
    <source>
        <dbReference type="ARBA" id="ARBA00023125"/>
    </source>
</evidence>
<dbReference type="Gene3D" id="3.40.190.290">
    <property type="match status" value="1"/>
</dbReference>
<keyword evidence="2" id="KW-0805">Transcription regulation</keyword>
<dbReference type="PANTHER" id="PTHR30126:SF40">
    <property type="entry name" value="HTH-TYPE TRANSCRIPTIONAL REGULATOR GLTR"/>
    <property type="match status" value="1"/>
</dbReference>
<dbReference type="SUPFAM" id="SSF46785">
    <property type="entry name" value="Winged helix' DNA-binding domain"/>
    <property type="match status" value="1"/>
</dbReference>
<feature type="domain" description="HTH lysR-type" evidence="5">
    <location>
        <begin position="1"/>
        <end position="58"/>
    </location>
</feature>
<proteinExistence type="inferred from homology"/>
<name>A0A3B1D2E1_9ZZZZ</name>
<organism evidence="6">
    <name type="scientific">hydrothermal vent metagenome</name>
    <dbReference type="NCBI Taxonomy" id="652676"/>
    <lineage>
        <taxon>unclassified sequences</taxon>
        <taxon>metagenomes</taxon>
        <taxon>ecological metagenomes</taxon>
    </lineage>
</organism>
<dbReference type="InterPro" id="IPR000847">
    <property type="entry name" value="LysR_HTH_N"/>
</dbReference>